<organism evidence="1">
    <name type="scientific">marine sediment metagenome</name>
    <dbReference type="NCBI Taxonomy" id="412755"/>
    <lineage>
        <taxon>unclassified sequences</taxon>
        <taxon>metagenomes</taxon>
        <taxon>ecological metagenomes</taxon>
    </lineage>
</organism>
<name>A0A0F8Y3J6_9ZZZZ</name>
<evidence type="ECO:0000313" key="1">
    <source>
        <dbReference type="EMBL" id="KKK48774.1"/>
    </source>
</evidence>
<accession>A0A0F8Y3J6</accession>
<gene>
    <name evidence="1" type="ORF">LCGC14_3141760</name>
</gene>
<dbReference type="AlphaFoldDB" id="A0A0F8Y3J6"/>
<comment type="caution">
    <text evidence="1">The sequence shown here is derived from an EMBL/GenBank/DDBJ whole genome shotgun (WGS) entry which is preliminary data.</text>
</comment>
<protein>
    <submittedName>
        <fullName evidence="1">Uncharacterized protein</fullName>
    </submittedName>
</protein>
<proteinExistence type="predicted"/>
<sequence>VGYLADLLIPYEPMIPNKFFIELIQNIPVPDFNTVFELYEEGVILFRDNLKELFFDPAISPYEKILKYKANFMNLFEVFLAKCEFVDQELSQHGETTHNNRLHDIFQLNNSNERTPPKLVKNVLILLNHIRNAISHGSKAGIVYRMRKRVRVRDFKSNGELSYEHYFSFEELYDSYYLLLLLISEFEPMTLMLYLHRVIRELNLQYNKRYKCSTCGHEGIVFVHRRRTNFVCHNCKTRHPILGK</sequence>
<feature type="non-terminal residue" evidence="1">
    <location>
        <position position="1"/>
    </location>
</feature>
<reference evidence="1" key="1">
    <citation type="journal article" date="2015" name="Nature">
        <title>Complex archaea that bridge the gap between prokaryotes and eukaryotes.</title>
        <authorList>
            <person name="Spang A."/>
            <person name="Saw J.H."/>
            <person name="Jorgensen S.L."/>
            <person name="Zaremba-Niedzwiedzka K."/>
            <person name="Martijn J."/>
            <person name="Lind A.E."/>
            <person name="van Eijk R."/>
            <person name="Schleper C."/>
            <person name="Guy L."/>
            <person name="Ettema T.J."/>
        </authorList>
    </citation>
    <scope>NUCLEOTIDE SEQUENCE</scope>
</reference>
<dbReference type="EMBL" id="LAZR01068898">
    <property type="protein sequence ID" value="KKK48774.1"/>
    <property type="molecule type" value="Genomic_DNA"/>
</dbReference>